<organism evidence="1 2">
    <name type="scientific">Botrimarina mediterranea</name>
    <dbReference type="NCBI Taxonomy" id="2528022"/>
    <lineage>
        <taxon>Bacteria</taxon>
        <taxon>Pseudomonadati</taxon>
        <taxon>Planctomycetota</taxon>
        <taxon>Planctomycetia</taxon>
        <taxon>Pirellulales</taxon>
        <taxon>Lacipirellulaceae</taxon>
        <taxon>Botrimarina</taxon>
    </lineage>
</organism>
<dbReference type="RefSeq" id="WP_145110288.1">
    <property type="nucleotide sequence ID" value="NZ_CP036349.1"/>
</dbReference>
<protein>
    <submittedName>
        <fullName evidence="1">Uncharacterized protein</fullName>
    </submittedName>
</protein>
<dbReference type="KEGG" id="bmei:Spa11_15820"/>
<reference evidence="1 2" key="1">
    <citation type="submission" date="2019-02" db="EMBL/GenBank/DDBJ databases">
        <title>Deep-cultivation of Planctomycetes and their phenomic and genomic characterization uncovers novel biology.</title>
        <authorList>
            <person name="Wiegand S."/>
            <person name="Jogler M."/>
            <person name="Boedeker C."/>
            <person name="Pinto D."/>
            <person name="Vollmers J."/>
            <person name="Rivas-Marin E."/>
            <person name="Kohn T."/>
            <person name="Peeters S.H."/>
            <person name="Heuer A."/>
            <person name="Rast P."/>
            <person name="Oberbeckmann S."/>
            <person name="Bunk B."/>
            <person name="Jeske O."/>
            <person name="Meyerdierks A."/>
            <person name="Storesund J.E."/>
            <person name="Kallscheuer N."/>
            <person name="Luecker S."/>
            <person name="Lage O.M."/>
            <person name="Pohl T."/>
            <person name="Merkel B.J."/>
            <person name="Hornburger P."/>
            <person name="Mueller R.-W."/>
            <person name="Bruemmer F."/>
            <person name="Labrenz M."/>
            <person name="Spormann A.M."/>
            <person name="Op den Camp H."/>
            <person name="Overmann J."/>
            <person name="Amann R."/>
            <person name="Jetten M.S.M."/>
            <person name="Mascher T."/>
            <person name="Medema M.H."/>
            <person name="Devos D.P."/>
            <person name="Kaster A.-K."/>
            <person name="Ovreas L."/>
            <person name="Rohde M."/>
            <person name="Galperin M.Y."/>
            <person name="Jogler C."/>
        </authorList>
    </citation>
    <scope>NUCLEOTIDE SEQUENCE [LARGE SCALE GENOMIC DNA]</scope>
    <source>
        <strain evidence="1 2">Spa11</strain>
    </source>
</reference>
<proteinExistence type="predicted"/>
<evidence type="ECO:0000313" key="1">
    <source>
        <dbReference type="EMBL" id="QDV73386.1"/>
    </source>
</evidence>
<gene>
    <name evidence="1" type="ORF">Spa11_15820</name>
</gene>
<keyword evidence="2" id="KW-1185">Reference proteome</keyword>
<name>A0A518K6G8_9BACT</name>
<dbReference type="PROSITE" id="PS51257">
    <property type="entry name" value="PROKAR_LIPOPROTEIN"/>
    <property type="match status" value="1"/>
</dbReference>
<dbReference type="Proteomes" id="UP000316426">
    <property type="component" value="Chromosome"/>
</dbReference>
<accession>A0A518K6G8</accession>
<dbReference type="AlphaFoldDB" id="A0A518K6G8"/>
<dbReference type="EMBL" id="CP036349">
    <property type="protein sequence ID" value="QDV73386.1"/>
    <property type="molecule type" value="Genomic_DNA"/>
</dbReference>
<evidence type="ECO:0000313" key="2">
    <source>
        <dbReference type="Proteomes" id="UP000316426"/>
    </source>
</evidence>
<sequence>MRPVSPLRKRLLRPQAWVLGLLAACTITSSTGCLIPMYSADPARRAQQLLYTSEDLRTFLDEWERVWFLDSPSHMKPYRTSGLVL</sequence>